<evidence type="ECO:0000256" key="2">
    <source>
        <dbReference type="ARBA" id="ARBA00012438"/>
    </source>
</evidence>
<name>A0A6J4T8T2_9ACTN</name>
<dbReference type="Pfam" id="PF02518">
    <property type="entry name" value="HATPase_c"/>
    <property type="match status" value="1"/>
</dbReference>
<dbReference type="SMART" id="SM00387">
    <property type="entry name" value="HATPase_c"/>
    <property type="match status" value="1"/>
</dbReference>
<dbReference type="InterPro" id="IPR050980">
    <property type="entry name" value="2C_sensor_his_kinase"/>
</dbReference>
<evidence type="ECO:0000256" key="6">
    <source>
        <dbReference type="ARBA" id="ARBA00023012"/>
    </source>
</evidence>
<evidence type="ECO:0000259" key="7">
    <source>
        <dbReference type="PROSITE" id="PS50109"/>
    </source>
</evidence>
<evidence type="ECO:0000256" key="3">
    <source>
        <dbReference type="ARBA" id="ARBA00022553"/>
    </source>
</evidence>
<dbReference type="AlphaFoldDB" id="A0A6J4T8T2"/>
<keyword evidence="5" id="KW-0418">Kinase</keyword>
<dbReference type="GO" id="GO:0000160">
    <property type="term" value="P:phosphorelay signal transduction system"/>
    <property type="evidence" value="ECO:0007669"/>
    <property type="project" value="UniProtKB-KW"/>
</dbReference>
<organism evidence="8">
    <name type="scientific">uncultured Solirubrobacteraceae bacterium</name>
    <dbReference type="NCBI Taxonomy" id="1162706"/>
    <lineage>
        <taxon>Bacteria</taxon>
        <taxon>Bacillati</taxon>
        <taxon>Actinomycetota</taxon>
        <taxon>Thermoleophilia</taxon>
        <taxon>Solirubrobacterales</taxon>
        <taxon>Solirubrobacteraceae</taxon>
        <taxon>environmental samples</taxon>
    </lineage>
</organism>
<keyword evidence="6" id="KW-0902">Two-component regulatory system</keyword>
<dbReference type="SUPFAM" id="SSF55874">
    <property type="entry name" value="ATPase domain of HSP90 chaperone/DNA topoisomerase II/histidine kinase"/>
    <property type="match status" value="1"/>
</dbReference>
<dbReference type="PRINTS" id="PR00344">
    <property type="entry name" value="BCTRLSENSOR"/>
</dbReference>
<evidence type="ECO:0000256" key="4">
    <source>
        <dbReference type="ARBA" id="ARBA00022679"/>
    </source>
</evidence>
<gene>
    <name evidence="8" type="ORF">AVDCRST_MAG53-3086</name>
</gene>
<dbReference type="Gene3D" id="3.30.565.10">
    <property type="entry name" value="Histidine kinase-like ATPase, C-terminal domain"/>
    <property type="match status" value="1"/>
</dbReference>
<dbReference type="PANTHER" id="PTHR44936:SF9">
    <property type="entry name" value="SENSOR PROTEIN CREC"/>
    <property type="match status" value="1"/>
</dbReference>
<dbReference type="EC" id="2.7.13.3" evidence="2"/>
<accession>A0A6J4T8T2</accession>
<evidence type="ECO:0000256" key="1">
    <source>
        <dbReference type="ARBA" id="ARBA00000085"/>
    </source>
</evidence>
<dbReference type="GO" id="GO:0004673">
    <property type="term" value="F:protein histidine kinase activity"/>
    <property type="evidence" value="ECO:0007669"/>
    <property type="project" value="UniProtKB-EC"/>
</dbReference>
<proteinExistence type="predicted"/>
<keyword evidence="3" id="KW-0597">Phosphoprotein</keyword>
<keyword evidence="4" id="KW-0808">Transferase</keyword>
<sequence>MISVLALLLPTVCLLGLGLVLLRERRTAGARAELVVRACHEVRGPLAAAHLALHALARRGVPVVAVEDELWRAARALADLAAALAGERALDAPEPVDVGALLRRQTTSWRPSAEARGCRLRLRDPVPALLVHADRLRLAQATANLVGNALEHGGGLVEVSVRAVGERVTVEVTDDGPGLPASLAALTARARSGRGSRGRGLAIAAEIAARHGGCVATAPASSGARVVLELPLWRPAGADAELPAR</sequence>
<dbReference type="PANTHER" id="PTHR44936">
    <property type="entry name" value="SENSOR PROTEIN CREC"/>
    <property type="match status" value="1"/>
</dbReference>
<dbReference type="InterPro" id="IPR004358">
    <property type="entry name" value="Sig_transdc_His_kin-like_C"/>
</dbReference>
<dbReference type="InterPro" id="IPR005467">
    <property type="entry name" value="His_kinase_dom"/>
</dbReference>
<dbReference type="PROSITE" id="PS50109">
    <property type="entry name" value="HIS_KIN"/>
    <property type="match status" value="1"/>
</dbReference>
<reference evidence="8" key="1">
    <citation type="submission" date="2020-02" db="EMBL/GenBank/DDBJ databases">
        <authorList>
            <person name="Meier V. D."/>
        </authorList>
    </citation>
    <scope>NUCLEOTIDE SEQUENCE</scope>
    <source>
        <strain evidence="8">AVDCRST_MAG53</strain>
    </source>
</reference>
<protein>
    <recommendedName>
        <fullName evidence="2">histidine kinase</fullName>
        <ecNumber evidence="2">2.7.13.3</ecNumber>
    </recommendedName>
</protein>
<feature type="domain" description="Histidine kinase" evidence="7">
    <location>
        <begin position="37"/>
        <end position="234"/>
    </location>
</feature>
<evidence type="ECO:0000256" key="5">
    <source>
        <dbReference type="ARBA" id="ARBA00022777"/>
    </source>
</evidence>
<dbReference type="InterPro" id="IPR003594">
    <property type="entry name" value="HATPase_dom"/>
</dbReference>
<comment type="catalytic activity">
    <reaction evidence="1">
        <text>ATP + protein L-histidine = ADP + protein N-phospho-L-histidine.</text>
        <dbReference type="EC" id="2.7.13.3"/>
    </reaction>
</comment>
<evidence type="ECO:0000313" key="8">
    <source>
        <dbReference type="EMBL" id="CAA9516206.1"/>
    </source>
</evidence>
<dbReference type="InterPro" id="IPR036890">
    <property type="entry name" value="HATPase_C_sf"/>
</dbReference>
<dbReference type="EMBL" id="CADCVR010000094">
    <property type="protein sequence ID" value="CAA9516206.1"/>
    <property type="molecule type" value="Genomic_DNA"/>
</dbReference>